<dbReference type="STRING" id="756272.Plabr_4093"/>
<feature type="compositionally biased region" description="Basic and acidic residues" evidence="1">
    <location>
        <begin position="22"/>
        <end position="33"/>
    </location>
</feature>
<dbReference type="AlphaFoldDB" id="F0SHB5"/>
<dbReference type="Gene3D" id="1.10.10.880">
    <property type="entry name" value="Anti sigma-E protein RseA, N-terminal domain"/>
    <property type="match status" value="1"/>
</dbReference>
<dbReference type="GO" id="GO:0016989">
    <property type="term" value="F:sigma factor antagonist activity"/>
    <property type="evidence" value="ECO:0007669"/>
    <property type="project" value="InterPro"/>
</dbReference>
<organism evidence="2 3">
    <name type="scientific">Rubinisphaera brasiliensis (strain ATCC 49424 / DSM 5305 / JCM 21570 / IAM 15109 / NBRC 103401 / IFAM 1448)</name>
    <name type="common">Planctomyces brasiliensis</name>
    <dbReference type="NCBI Taxonomy" id="756272"/>
    <lineage>
        <taxon>Bacteria</taxon>
        <taxon>Pseudomonadati</taxon>
        <taxon>Planctomycetota</taxon>
        <taxon>Planctomycetia</taxon>
        <taxon>Planctomycetales</taxon>
        <taxon>Planctomycetaceae</taxon>
        <taxon>Rubinisphaera</taxon>
    </lineage>
</organism>
<accession>F0SHB5</accession>
<dbReference type="Proteomes" id="UP000006860">
    <property type="component" value="Chromosome"/>
</dbReference>
<feature type="compositionally biased region" description="Acidic residues" evidence="1">
    <location>
        <begin position="1"/>
        <end position="19"/>
    </location>
</feature>
<feature type="compositionally biased region" description="Basic and acidic residues" evidence="1">
    <location>
        <begin position="519"/>
        <end position="532"/>
    </location>
</feature>
<sequence>MNSEFEPEDLSSLFDEELTPSESERVRQQVERAPDQQALLEEFAQIRSLLRELPQESAPAGLAESIRNQIASEKRPSAATTPAHSRLQRWQWVVSSLTACGLAVIGMVYYQSTESSSTPATSDMLVAEADTANALGIDREADFLAGHPQGSERQMATEFHPSTLESTEGKEVPEIASSMMSEAPSPATARMMRSVPGATQALSDMPEDRESFGATLSAIPAAPPISDEVESQIVRLAASPKWRNKFRPGELVRYITVEEDEVAVVELSVVDVAHFYGEMQVLLAGQQIRPLQESVAVHATNGPADMHDANLEKQYANAELEDFNNGGSGAQNGLLAVYVEATGDQVLRSLEMLETRKDLEGINLGTTLASNREMLSVIAMNESEPQPAVTDGGDGKEASRESLAFLLEPAAEKEPGPRHLRRSQAIPELAETEQTDSLKVDKDVTADDAAVAGAASDPPAMSGKKTEGSVAERSQDKTGTSSEHGAKLAYQVPARVRPLPQPFAVPGNAMAKGSQPARIAKEKIDTKSDDPKSLPLQVKQGIASVSAGEARCRILFVLAPAGTATGSGPQPAAEPVPAAKPVP</sequence>
<dbReference type="InterPro" id="IPR036147">
    <property type="entry name" value="Anti-sigma_E_RseA_N_sf"/>
</dbReference>
<dbReference type="OrthoDB" id="278997at2"/>
<dbReference type="KEGG" id="pbs:Plabr_4093"/>
<dbReference type="eggNOG" id="ENOG502ZUF4">
    <property type="taxonomic scope" value="Bacteria"/>
</dbReference>
<dbReference type="HOGENOM" id="CLU_467598_0_0_0"/>
<dbReference type="RefSeq" id="WP_013630387.1">
    <property type="nucleotide sequence ID" value="NC_015174.1"/>
</dbReference>
<feature type="region of interest" description="Disordered" evidence="1">
    <location>
        <begin position="408"/>
        <end position="486"/>
    </location>
</feature>
<gene>
    <name evidence="2" type="ordered locus">Plabr_4093</name>
</gene>
<proteinExistence type="predicted"/>
<feature type="region of interest" description="Disordered" evidence="1">
    <location>
        <begin position="508"/>
        <end position="532"/>
    </location>
</feature>
<dbReference type="EMBL" id="CP002546">
    <property type="protein sequence ID" value="ADY61670.1"/>
    <property type="molecule type" value="Genomic_DNA"/>
</dbReference>
<evidence type="ECO:0000256" key="1">
    <source>
        <dbReference type="SAM" id="MobiDB-lite"/>
    </source>
</evidence>
<keyword evidence="3" id="KW-1185">Reference proteome</keyword>
<reference evidence="3" key="1">
    <citation type="submission" date="2011-02" db="EMBL/GenBank/DDBJ databases">
        <title>The complete genome of Planctomyces brasiliensis DSM 5305.</title>
        <authorList>
            <person name="Lucas S."/>
            <person name="Copeland A."/>
            <person name="Lapidus A."/>
            <person name="Bruce D."/>
            <person name="Goodwin L."/>
            <person name="Pitluck S."/>
            <person name="Kyrpides N."/>
            <person name="Mavromatis K."/>
            <person name="Pagani I."/>
            <person name="Ivanova N."/>
            <person name="Ovchinnikova G."/>
            <person name="Lu M."/>
            <person name="Detter J.C."/>
            <person name="Han C."/>
            <person name="Land M."/>
            <person name="Hauser L."/>
            <person name="Markowitz V."/>
            <person name="Cheng J.-F."/>
            <person name="Hugenholtz P."/>
            <person name="Woyke T."/>
            <person name="Wu D."/>
            <person name="Tindall B."/>
            <person name="Pomrenke H.G."/>
            <person name="Brambilla E."/>
            <person name="Klenk H.-P."/>
            <person name="Eisen J.A."/>
        </authorList>
    </citation>
    <scope>NUCLEOTIDE SEQUENCE [LARGE SCALE GENOMIC DNA]</scope>
    <source>
        <strain evidence="3">ATCC 49424 / DSM 5305 / JCM 21570 / NBRC 103401 / IFAM 1448</strain>
    </source>
</reference>
<feature type="compositionally biased region" description="Pro residues" evidence="1">
    <location>
        <begin position="572"/>
        <end position="583"/>
    </location>
</feature>
<feature type="compositionally biased region" description="Low complexity" evidence="1">
    <location>
        <begin position="447"/>
        <end position="460"/>
    </location>
</feature>
<feature type="region of interest" description="Disordered" evidence="1">
    <location>
        <begin position="1"/>
        <end position="33"/>
    </location>
</feature>
<feature type="region of interest" description="Disordered" evidence="1">
    <location>
        <begin position="561"/>
        <end position="583"/>
    </location>
</feature>
<evidence type="ECO:0000313" key="3">
    <source>
        <dbReference type="Proteomes" id="UP000006860"/>
    </source>
</evidence>
<evidence type="ECO:0000313" key="2">
    <source>
        <dbReference type="EMBL" id="ADY61670.1"/>
    </source>
</evidence>
<feature type="compositionally biased region" description="Basic and acidic residues" evidence="1">
    <location>
        <begin position="436"/>
        <end position="445"/>
    </location>
</feature>
<protein>
    <submittedName>
        <fullName evidence="2">Uncharacterized protein</fullName>
    </submittedName>
</protein>
<name>F0SHB5_RUBBR</name>